<dbReference type="InterPro" id="IPR010314">
    <property type="entry name" value="E3_Ub_ligase_DUF913"/>
</dbReference>
<feature type="compositionally biased region" description="Acidic residues" evidence="12">
    <location>
        <begin position="2889"/>
        <end position="2911"/>
    </location>
</feature>
<feature type="domain" description="UBA" evidence="13">
    <location>
        <begin position="1481"/>
        <end position="1521"/>
    </location>
</feature>
<keyword evidence="8" id="KW-0509">mRNA transport</keyword>
<feature type="compositionally biased region" description="Low complexity" evidence="12">
    <location>
        <begin position="4350"/>
        <end position="4387"/>
    </location>
</feature>
<keyword evidence="6" id="KW-0808">Transferase</keyword>
<evidence type="ECO:0000256" key="2">
    <source>
        <dbReference type="ARBA" id="ARBA00004123"/>
    </source>
</evidence>
<dbReference type="PROSITE" id="PS50237">
    <property type="entry name" value="HECT"/>
    <property type="match status" value="1"/>
</dbReference>
<dbReference type="Pfam" id="PF00632">
    <property type="entry name" value="HECT"/>
    <property type="match status" value="1"/>
</dbReference>
<feature type="region of interest" description="Disordered" evidence="12">
    <location>
        <begin position="2483"/>
        <end position="2608"/>
    </location>
</feature>
<feature type="compositionally biased region" description="Low complexity" evidence="12">
    <location>
        <begin position="1844"/>
        <end position="1886"/>
    </location>
</feature>
<dbReference type="CDD" id="cd14308">
    <property type="entry name" value="UBA_Mud1_like"/>
    <property type="match status" value="1"/>
</dbReference>
<dbReference type="GO" id="GO:0000209">
    <property type="term" value="P:protein polyubiquitination"/>
    <property type="evidence" value="ECO:0007669"/>
    <property type="project" value="TreeGrafter"/>
</dbReference>
<dbReference type="EMBL" id="KE346364">
    <property type="protein sequence ID" value="KJE92552.1"/>
    <property type="molecule type" value="Genomic_DNA"/>
</dbReference>
<feature type="compositionally biased region" description="Basic and acidic residues" evidence="12">
    <location>
        <begin position="2986"/>
        <end position="2995"/>
    </location>
</feature>
<feature type="region of interest" description="Disordered" evidence="12">
    <location>
        <begin position="4109"/>
        <end position="4173"/>
    </location>
</feature>
<comment type="catalytic activity">
    <reaction evidence="1">
        <text>S-ubiquitinyl-[E2 ubiquitin-conjugating enzyme]-L-cysteine + [acceptor protein]-L-lysine = [E2 ubiquitin-conjugating enzyme]-L-cysteine + N(6)-ubiquitinyl-[acceptor protein]-L-lysine.</text>
        <dbReference type="EC" id="2.3.2.26"/>
    </reaction>
</comment>
<name>A0A0D2VPV4_CAPO3</name>
<dbReference type="UniPathway" id="UPA00143"/>
<evidence type="ECO:0000256" key="10">
    <source>
        <dbReference type="ARBA" id="ARBA00034494"/>
    </source>
</evidence>
<dbReference type="PROSITE" id="PS50030">
    <property type="entry name" value="UBA"/>
    <property type="match status" value="1"/>
</dbReference>
<feature type="active site" description="Glycyl thioester intermediate" evidence="11">
    <location>
        <position position="4928"/>
    </location>
</feature>
<reference evidence="16" key="1">
    <citation type="submission" date="2011-02" db="EMBL/GenBank/DDBJ databases">
        <title>The Genome Sequence of Capsaspora owczarzaki ATCC 30864.</title>
        <authorList>
            <person name="Russ C."/>
            <person name="Cuomo C."/>
            <person name="Burger G."/>
            <person name="Gray M.W."/>
            <person name="Holland P.W.H."/>
            <person name="King N."/>
            <person name="Lang F.B.F."/>
            <person name="Roger A.J."/>
            <person name="Ruiz-Trillo I."/>
            <person name="Young S.K."/>
            <person name="Zeng Q."/>
            <person name="Gargeya S."/>
            <person name="Alvarado L."/>
            <person name="Berlin A."/>
            <person name="Chapman S.B."/>
            <person name="Chen Z."/>
            <person name="Freedman E."/>
            <person name="Gellesch M."/>
            <person name="Goldberg J."/>
            <person name="Griggs A."/>
            <person name="Gujja S."/>
            <person name="Heilman E."/>
            <person name="Heiman D."/>
            <person name="Howarth C."/>
            <person name="Mehta T."/>
            <person name="Neiman D."/>
            <person name="Pearson M."/>
            <person name="Roberts A."/>
            <person name="Saif S."/>
            <person name="Shea T."/>
            <person name="Shenoy N."/>
            <person name="Sisk P."/>
            <person name="Stolte C."/>
            <person name="Sykes S."/>
            <person name="White J."/>
            <person name="Yandava C."/>
            <person name="Haas B."/>
            <person name="Nusbaum C."/>
            <person name="Birren B."/>
        </authorList>
    </citation>
    <scope>NUCLEOTIDE SEQUENCE</scope>
    <source>
        <strain evidence="16">ATCC 30864</strain>
    </source>
</reference>
<feature type="compositionally biased region" description="Low complexity" evidence="12">
    <location>
        <begin position="2535"/>
        <end position="2544"/>
    </location>
</feature>
<evidence type="ECO:0000256" key="3">
    <source>
        <dbReference type="ARBA" id="ARBA00004906"/>
    </source>
</evidence>
<comment type="similarity">
    <text evidence="10">Belongs to the UPL family. TOM1/PTR1 subfamily.</text>
</comment>
<feature type="compositionally biased region" description="Low complexity" evidence="12">
    <location>
        <begin position="844"/>
        <end position="854"/>
    </location>
</feature>
<dbReference type="GO" id="GO:0051028">
    <property type="term" value="P:mRNA transport"/>
    <property type="evidence" value="ECO:0007669"/>
    <property type="project" value="UniProtKB-KW"/>
</dbReference>
<feature type="region of interest" description="Disordered" evidence="12">
    <location>
        <begin position="3561"/>
        <end position="3614"/>
    </location>
</feature>
<dbReference type="GO" id="GO:0061630">
    <property type="term" value="F:ubiquitin protein ligase activity"/>
    <property type="evidence" value="ECO:0007669"/>
    <property type="project" value="UniProtKB-EC"/>
</dbReference>
<feature type="region of interest" description="Disordered" evidence="12">
    <location>
        <begin position="1841"/>
        <end position="1886"/>
    </location>
</feature>
<dbReference type="eggNOG" id="KOG1075">
    <property type="taxonomic scope" value="Eukaryota"/>
</dbReference>
<dbReference type="RefSeq" id="XP_004348403.2">
    <property type="nucleotide sequence ID" value="XM_004348353.2"/>
</dbReference>
<evidence type="ECO:0000256" key="9">
    <source>
        <dbReference type="ARBA" id="ARBA00023242"/>
    </source>
</evidence>
<dbReference type="PANTHER" id="PTHR11254">
    <property type="entry name" value="HECT DOMAIN UBIQUITIN-PROTEIN LIGASE"/>
    <property type="match status" value="1"/>
</dbReference>
<evidence type="ECO:0000259" key="14">
    <source>
        <dbReference type="PROSITE" id="PS50237"/>
    </source>
</evidence>
<feature type="compositionally biased region" description="Low complexity" evidence="12">
    <location>
        <begin position="4113"/>
        <end position="4135"/>
    </location>
</feature>
<evidence type="ECO:0000256" key="1">
    <source>
        <dbReference type="ARBA" id="ARBA00000885"/>
    </source>
</evidence>
<evidence type="ECO:0000256" key="8">
    <source>
        <dbReference type="ARBA" id="ARBA00022816"/>
    </source>
</evidence>
<feature type="compositionally biased region" description="Acidic residues" evidence="12">
    <location>
        <begin position="2851"/>
        <end position="2868"/>
    </location>
</feature>
<dbReference type="FunFam" id="3.90.1750.10:FF:000003">
    <property type="entry name" value="E3 ubiquitin-protein ligase UPL1"/>
    <property type="match status" value="1"/>
</dbReference>
<organism evidence="15 16">
    <name type="scientific">Capsaspora owczarzaki (strain ATCC 30864)</name>
    <dbReference type="NCBI Taxonomy" id="595528"/>
    <lineage>
        <taxon>Eukaryota</taxon>
        <taxon>Filasterea</taxon>
        <taxon>Capsaspora</taxon>
    </lineage>
</organism>
<dbReference type="Gene3D" id="1.10.8.10">
    <property type="entry name" value="DNA helicase RuvA subunit, C-terminal domain"/>
    <property type="match status" value="1"/>
</dbReference>
<dbReference type="eggNOG" id="KOG0939">
    <property type="taxonomic scope" value="Eukaryota"/>
</dbReference>
<evidence type="ECO:0000256" key="7">
    <source>
        <dbReference type="ARBA" id="ARBA00022786"/>
    </source>
</evidence>
<feature type="region of interest" description="Disordered" evidence="12">
    <location>
        <begin position="832"/>
        <end position="854"/>
    </location>
</feature>
<feature type="compositionally biased region" description="Basic and acidic residues" evidence="12">
    <location>
        <begin position="4313"/>
        <end position="4322"/>
    </location>
</feature>
<dbReference type="InterPro" id="IPR000569">
    <property type="entry name" value="HECT_dom"/>
</dbReference>
<feature type="compositionally biased region" description="Acidic residues" evidence="12">
    <location>
        <begin position="3134"/>
        <end position="3162"/>
    </location>
</feature>
<feature type="compositionally biased region" description="Acidic residues" evidence="12">
    <location>
        <begin position="2821"/>
        <end position="2841"/>
    </location>
</feature>
<feature type="compositionally biased region" description="Polar residues" evidence="12">
    <location>
        <begin position="291"/>
        <end position="306"/>
    </location>
</feature>
<feature type="compositionally biased region" description="Low complexity" evidence="12">
    <location>
        <begin position="4151"/>
        <end position="4173"/>
    </location>
</feature>
<dbReference type="SUPFAM" id="SSF56204">
    <property type="entry name" value="Hect, E3 ligase catalytic domain"/>
    <property type="match status" value="1"/>
</dbReference>
<feature type="domain" description="HECT" evidence="14">
    <location>
        <begin position="4624"/>
        <end position="4961"/>
    </location>
</feature>
<dbReference type="InParanoid" id="A0A0D2VPV4"/>
<feature type="compositionally biased region" description="Acidic residues" evidence="12">
    <location>
        <begin position="3095"/>
        <end position="3112"/>
    </location>
</feature>
<evidence type="ECO:0000256" key="4">
    <source>
        <dbReference type="ARBA" id="ARBA00012485"/>
    </source>
</evidence>
<feature type="region of interest" description="Disordered" evidence="12">
    <location>
        <begin position="2637"/>
        <end position="2696"/>
    </location>
</feature>
<evidence type="ECO:0000256" key="5">
    <source>
        <dbReference type="ARBA" id="ARBA00022448"/>
    </source>
</evidence>
<dbReference type="SMART" id="SM00119">
    <property type="entry name" value="HECTc"/>
    <property type="match status" value="1"/>
</dbReference>
<keyword evidence="9" id="KW-0539">Nucleus</keyword>
<keyword evidence="5" id="KW-0813">Transport</keyword>
<evidence type="ECO:0000256" key="6">
    <source>
        <dbReference type="ARBA" id="ARBA00022679"/>
    </source>
</evidence>
<dbReference type="InterPro" id="IPR015940">
    <property type="entry name" value="UBA"/>
</dbReference>
<dbReference type="SUPFAM" id="SSF46934">
    <property type="entry name" value="UBA-like"/>
    <property type="match status" value="1"/>
</dbReference>
<dbReference type="InterPro" id="IPR035983">
    <property type="entry name" value="Hect_E3_ubiquitin_ligase"/>
</dbReference>
<dbReference type="InterPro" id="IPR009060">
    <property type="entry name" value="UBA-like_sf"/>
</dbReference>
<dbReference type="Pfam" id="PF22562">
    <property type="entry name" value="UBA_7"/>
    <property type="match status" value="1"/>
</dbReference>
<dbReference type="SMART" id="SM00165">
    <property type="entry name" value="UBA"/>
    <property type="match status" value="1"/>
</dbReference>
<dbReference type="Gene3D" id="3.90.1750.10">
    <property type="entry name" value="Hect, E3 ligase catalytic domains"/>
    <property type="match status" value="1"/>
</dbReference>
<dbReference type="InterPro" id="IPR010309">
    <property type="entry name" value="E3_Ub_ligase_DUF908"/>
</dbReference>
<dbReference type="GO" id="GO:0005737">
    <property type="term" value="C:cytoplasm"/>
    <property type="evidence" value="ECO:0007669"/>
    <property type="project" value="TreeGrafter"/>
</dbReference>
<dbReference type="Proteomes" id="UP000008743">
    <property type="component" value="Unassembled WGS sequence"/>
</dbReference>
<dbReference type="EC" id="2.3.2.26" evidence="4"/>
<feature type="compositionally biased region" description="Low complexity" evidence="12">
    <location>
        <begin position="3591"/>
        <end position="3614"/>
    </location>
</feature>
<dbReference type="FunFam" id="3.30.2160.10:FF:000001">
    <property type="entry name" value="E3 ubiquitin-protein ligase NEDD4-like"/>
    <property type="match status" value="1"/>
</dbReference>
<dbReference type="PANTHER" id="PTHR11254:SF67">
    <property type="entry name" value="E3 UBIQUITIN-PROTEIN LIGASE HUWE1"/>
    <property type="match status" value="1"/>
</dbReference>
<keyword evidence="16" id="KW-1185">Reference proteome</keyword>
<accession>A0A0D2VPV4</accession>
<feature type="compositionally biased region" description="Polar residues" evidence="12">
    <location>
        <begin position="2545"/>
        <end position="2556"/>
    </location>
</feature>
<feature type="region of interest" description="Disordered" evidence="12">
    <location>
        <begin position="1598"/>
        <end position="1618"/>
    </location>
</feature>
<dbReference type="SUPFAM" id="SSF48371">
    <property type="entry name" value="ARM repeat"/>
    <property type="match status" value="1"/>
</dbReference>
<feature type="region of interest" description="Disordered" evidence="12">
    <location>
        <begin position="288"/>
        <end position="334"/>
    </location>
</feature>
<comment type="pathway">
    <text evidence="3">Protein modification; protein ubiquitination.</text>
</comment>
<proteinExistence type="inferred from homology"/>
<evidence type="ECO:0000256" key="12">
    <source>
        <dbReference type="SAM" id="MobiDB-lite"/>
    </source>
</evidence>
<feature type="region of interest" description="Disordered" evidence="12">
    <location>
        <begin position="2109"/>
        <end position="2134"/>
    </location>
</feature>
<dbReference type="Gene3D" id="3.30.2410.10">
    <property type="entry name" value="Hect, E3 ligase catalytic domain"/>
    <property type="match status" value="1"/>
</dbReference>
<sequence length="4961" mass="530268">MLGNCSKAEKLVIDGLLATCPVSSAPLATYVALLARRINIPEELLVPLDPAVAALKDDNEALVEALEAIPRWNLPKANLAAWAPVLDMMDHKLQEILNTQSVPSLESLQKPLKSSANSSASSGSAPEASTDVTASSAVLLENLRLHYLINIPKQVPLTCEIALPSTRRLVLAILRFTRLLIQNSTNRRKYNSMEHIAMLLGTMDSDIHIAALELLHALCKHRRLQLQSPSVISLIRPLTDRLEQLAAAWGGSRQGLSVLNCYRDESEQTIVLGRSIVYNYCMAPAPDDAPSETSSAMDTSDPSGSSAPGMEDVNDATSQPTTEPAHAAGSSPAKVTVQIAIPDVRTYLPEEAAHVDPSRIGTLAPQVLSAILKTYNVPPQYQFGLLVCIRRALVFPFLQQRIEQMNVRLAAFCVIAMTRENKLVTSLLNDDPDLLDELVDALQQSSSLPMYARTLIVRMLTGISTLVNSHRFEGILRELGVAQFHGILPSALRQCAASLAAAEEITRLEEQYALTLLKFFVLSSIPRSGNKSLVASGVVATIMPLLNLRGIRTVNVLTLINALLEMLFKRAESVNDSHFISLGGVTAILDRLKLELDDIMATYGSVPPESRKPLSCELSHYLSSCFTFCRLATRIPTLVDHMRSAFDGSLPQCLRIVIEHRHVFSSSTVADAINLVADFVHHEPTLLSAVQESGLASLVLDAVLRTVPLHVEQLKILPHAVSALSLNSAGLKMVTDIPDAFLDVLSIFTRPIFTSLLSSGMTVAKLGTGFEELIRHQPTLRPVVLQASVTILRRLVLLANPATAAAAVAEYAELPRLDPIDLEELSFCERSSSRGSGDAAPMDVSSSSSSSSSSASTVAAAPSVVYPIGSDRRLQMLYGLTGVEEDEELEAILELHENQGDQFALTGCSAPFEPIREVRPTDTVVPVVDMICNFCRFLETFISAEDACKEFANLGGVDLMVDLLTAPALPADFWRSSSCAFISAVLRQVSQLCDKEMTTIAINRLHRSVVELQSLTGLYHLQGLPVLVGRMNESHADAAVDSALHSASEADATLPARPPPDSSDAFFALKQSDERLVRAFNHLNNLVVLFRTSRDHRRLSASAINQATQQWMTETGSATVRGLCQVFVNVLSHLSTVSTRKHLMRSSLFRALATSELLEELPRLTRQQRQPAAGQSAPRSQATVIDMSLDWYIAGRLTVNSSVGVDMDLAAVDVAIRLRHFLRFLLSLVGAAKQDPARANVGGLLSTVVDGLLEPFSRFADGQVSGQASPMQSVPLLAVMFKEIHSLLLDDRMQLAGSGFLRGLMDNFGRSRVLFVALEAFVQCLHQVARNEAALLLHPSLPAAEARRRLEPSPSAVLGVVCGLQLLEFAFRPESVSLLSEADAPRAEQLIFFLAESIAKLLLNLFGQSETASAVLAMFDPINCSTIWLLAGFVTSQKFRSSIKPAAPAPSADSPDSILRDHVPGALRTALINAYSAANPVTDPALVSMMVDMGFPERHAVRALRAANNDIALATEWALEHDYIPDRDTTAPSSAAAAAAPAPAAEVPAVAAEVPAVAAATSSENDEAALALAIAMSLQAQPDPSASATEAVPMETDTLPASSSAAGDIPPTESATPMDFASDSIASVSTTTNVDTFEPLSFGVNILALTEQLPSLVLNSLAWIRHAEIVILMCNTLLGVTHTLSELLVIPTPHELADKCPRLQTALVNGPLTLRVGQLLIDQLEQTKLAELDSEDPLVHNRLFNQLYLLTLLLHSEPALAPKLTSALARVCIDVLLHISNVKSLPTTPGAETTLPTETAAPHEHLVVRQRLWQAPLLLLLDAMYQIMKVHTRVAQAETELGLSAPSSKPSAASSSSSADVSSTKKPNPAPASSSSASSSSTRPRNSPFSIFSPSTFPMHSLKNEVQGQKERSTAALLEPFGGTAPFSFAFCFALPQLFAQTDVDDMLLACSRLLDSERSISGLTPPTVSQAACQLLVLLTQDHRNAIFLFEHARVLSLLFALPKPSRFQGIDLLITMLIRHVFEDQHTLAFSLKQNLIVRSHEFFTNRSSRSGVWAGSSLFYKLVGAAMRSEEATIEALCDLLRLPTKPSEAKHVSLARLTVLQTDSGSDSAAASDKPSSSASEEPTTVSSRYPPRFANETVVQGVVGWLLERLVVEALANPLLQLNLPPAVAEETFHGVATPATPATPAQPSTARHVSPGTAVPAVPAVVPASLAPASLASQAPAGAAPPKGAAASQEHELSVPFILQLLGELVVAFPACLRMFINYRVAGFAPRGKRVSLVQFILQYLVPHHAVSTAESAPAVAANRFVCEIAMRSCYLIASLVAAARNLPPSPEAIVQGSARPSPPVPGDEIVARIFLRLRSTIVAATVQPLDRRARSLPFLTFLLADLMSNLPSAPSFSFEWRPPTTQEWRDRVAGIAVRLHAVPTLALALKALSPSTMPQGAVDGLLITLQSATRQAALKLLDDKLFAERVPLTPAPTAQTASTSLSRSSRDAAVSSANPPPATATAPLDAGLVQLSDALAMPPPPRPLAGRRSGAASPRTSARPVSTGTVPMDVAATSVQQQPATQQAQQPATQQAQQPTSAVPPAQSAAHSSSLDSALSSAAGTPAIAAHLSSEPPLPMASMGDLETPRLARHGFPHTDMNAPATPMDQRQDGNLAISPEGDTRDQPDQPPSLLHTVSNRSSREARTRAAARRLLAERQLVVEGEEDDEEDQDMEGHDFSLRNLEDTFLNLQNNGGGHFVLQVGGEDDDEGQLEQDNAELLQDAGRHFVLQVGNGGVDNVEAADLAQRIRNAVDLDADIDPELDDDILHIPMGDDDEDEDEDDEEDNELDEEEEHRNLAAADSEADDDDDDSDEDEDAESGSDREGDSAPLRGRQLFDAELASESESESGEEDEDLEDDDQYEDVSGSDNDDDDDDNDENGGDEDDQGDDDDEAAAGLHASRGPALARLLRSINAGESSSSRRARAPRHRARHTGTARAHEGPESASRDSSAAMENGFDALSERGPDAEAAAALSERAPATRSSRRSAAAAAAAAAPQRTSRASSRGRGGAAPAHHVARHPTSADSSSSAPSMADELASRASGDAMAESDDDDEWEDDDDDDEPSLQIHNPVHHDDGHGHHHHDHDDDDDDDDDDEDDDDDGDGDDEENADSSGDDSGARSPSEMFAQDSAGHLAEENMNGNDDEDDQDDAEHGDGEIFLDTNQGVGLAMSRHELIENVRNELVRHSQHPAGDDQQLIQPLVSLIQALARAHQSGISAEDIEAETEMHGASMPLSAPHATHFPENHNMRAMEASLIDGHSSAPPTSAGPPSGPSPFGGHNPTFVGIQPWELRSSIRSPRNGEAGHPLLRSELLSIAPGETLLAEKTVSAKQQKGKGKASETSLREDAAAPSAPSGSDKASVVEPPLRAKTSRQSTRNFIELPLDQLAESVQNESHRHRLFQRVIVTTHTGMFAFAALQLETLSPPSGEAPKNNTAASDNPLHESSYGLRGAFSSLAMWNLEFVMLQRHASYDDLMSIMIARLQRALFKLPVVTPSQVQAKTAALVSSRALPRGHLGRGVRDRRDYDRSTTPTYPNPDMVGENAVVAAASSSSSAPGPSTSSASTSLSQFERDMGFSLPDSEGLSEAHGVSSAATGGAASAGAASAGAASAGAASAGAASAGAVGAPAATGRPAPVARAASHAEAGAVSPSHSAASDNRGIDPAFLAALPPAQREQVLAQERSVAPYFMARAPSGSLQVASPRLSERPLAAPSGSSAAEMPGIDPTFLAALAPAARERVLEQERIMASPARSAAGRATISSPAPIAPTLAASATAAASTTAAPSAAPASSTTPATRDAVVPTTTAEANNVAHAPPTRRAASSHDAKCWSFTTHCDHHTGTALRHFLDAETLIVIIQKLVQGSQLSENGNAQLDAILANLITNVTARFWLFSALLCVLREACASAELPSAHSAAASSVLDASMDSGMAIAVVKRVLDALLALSDRIVGLCYAHTLDISHAKVFGTAYLEGLPRNVQEFVVERSGGLGEALRACNSPLADELGADKVQPLSFLISLLRCNVVQRSPSTVERLLTLIIQFVPSRHELHHHRKRLLGEHAAELAARESGRAASSSSASTVAQSSVPASSSSAMDTAPAPKSTESVELAASKTPAAATSTTTSSTTTTTVPSSIFPTAADFRATRGTLGEIPVLPTATLQELVRLACSALPWTKMALTVLRRIAYANPWNEQAVMPELDALCQQHSASVIAELATLSRQLHALIADSSESANRTRAQKVQLAFEPFSSRTSSQATFTHIIVTILSIRSREKADAEKERSKQRSAVRRASAAVSDVTGGGGTVALGNRSADSPAASSSRTHLPSAAMNTSSTSSATTTARAGASSSLLGETEPAAAALHKPLYALNTSLGLTPLWEKLSESLGYLAQLDASDSVGILLPLVEIFFMIHRDVEAFAKPSTKGGEGAPAASAATPVVSRNIPAASPLTSTIGPGGPFASGARSPHITAQTAGSPLAPSASLLARGDSVTSTHANLDPDSARFIAFVETHRKIINDLMHRMPWALTRGPFDVLVHLPRVLDFDNKRIFFRHKLTQLEKGKHYAPIRLQVRRERIFEDSLERLSRKSDTEMHGRLTVQFANEEGVDAGGVTREWFLILSRELFNANYALFKSSPEGSATYQPFAKSSVNPNHLALFRFAGRVIAKAIIDNRMLECYFTRSFYKHILGRPVTYHDIEATDPDYFKSLKWILENDITDVIDETFAVEVEDFGDKKMVDLKPNGQSIPVTEENKAEYVQLVTENRLTSSIRSQIDAFLTGFYGLLPKELIAIFNEQELELLISGLPEIDVEDLKANTDYTRGGYTDTAPQIQWLWRALRSFDHEEKAKFLQFVTGTSKVPLDGFKALEGMNGRQRFSVHKAFGDAYRLPSAHTCFNQLDLPEYESYEVLKERLLTAVTECSTGFGFA</sequence>
<keyword evidence="7 11" id="KW-0833">Ubl conjugation pathway</keyword>
<dbReference type="InterPro" id="IPR025527">
    <property type="entry name" value="HUWE1/Rev1_UBM"/>
</dbReference>
<feature type="compositionally biased region" description="Low complexity" evidence="12">
    <location>
        <begin position="2561"/>
        <end position="2608"/>
    </location>
</feature>
<dbReference type="Gene3D" id="3.30.2160.10">
    <property type="entry name" value="Hect, E3 ligase catalytic domain"/>
    <property type="match status" value="1"/>
</dbReference>
<evidence type="ECO:0000313" key="15">
    <source>
        <dbReference type="EMBL" id="KJE92552.1"/>
    </source>
</evidence>
<feature type="compositionally biased region" description="Basic and acidic residues" evidence="12">
    <location>
        <begin position="3566"/>
        <end position="3575"/>
    </location>
</feature>
<feature type="compositionally biased region" description="Basic residues" evidence="12">
    <location>
        <begin position="2970"/>
        <end position="2983"/>
    </location>
</feature>
<feature type="compositionally biased region" description="Acidic residues" evidence="12">
    <location>
        <begin position="2917"/>
        <end position="2942"/>
    </location>
</feature>
<feature type="region of interest" description="Disordered" evidence="12">
    <location>
        <begin position="4313"/>
        <end position="4387"/>
    </location>
</feature>
<evidence type="ECO:0000259" key="13">
    <source>
        <dbReference type="PROSITE" id="PS50030"/>
    </source>
</evidence>
<feature type="compositionally biased region" description="Low complexity" evidence="12">
    <location>
        <begin position="3396"/>
        <end position="3407"/>
    </location>
</feature>
<dbReference type="Pfam" id="PF06025">
    <property type="entry name" value="DUF913"/>
    <property type="match status" value="1"/>
</dbReference>
<feature type="compositionally biased region" description="Low complexity" evidence="12">
    <location>
        <begin position="3671"/>
        <end position="3687"/>
    </location>
</feature>
<comment type="subcellular location">
    <subcellularLocation>
        <location evidence="2">Nucleus</location>
    </subcellularLocation>
</comment>
<dbReference type="GO" id="GO:0005634">
    <property type="term" value="C:nucleus"/>
    <property type="evidence" value="ECO:0007669"/>
    <property type="project" value="UniProtKB-SubCell"/>
</dbReference>
<feature type="compositionally biased region" description="Low complexity" evidence="12">
    <location>
        <begin position="2483"/>
        <end position="2514"/>
    </location>
</feature>
<evidence type="ECO:0000256" key="11">
    <source>
        <dbReference type="PROSITE-ProRule" id="PRU00104"/>
    </source>
</evidence>
<dbReference type="CDD" id="cd00078">
    <property type="entry name" value="HECTc"/>
    <property type="match status" value="1"/>
</dbReference>
<dbReference type="GO" id="GO:0006511">
    <property type="term" value="P:ubiquitin-dependent protein catabolic process"/>
    <property type="evidence" value="ECO:0007669"/>
    <property type="project" value="TreeGrafter"/>
</dbReference>
<feature type="region of interest" description="Disordered" evidence="12">
    <location>
        <begin position="3746"/>
        <end position="3765"/>
    </location>
</feature>
<dbReference type="InterPro" id="IPR050409">
    <property type="entry name" value="E3_ubiq-protein_ligase"/>
</dbReference>
<dbReference type="FunFam" id="3.30.2410.10:FF:000004">
    <property type="entry name" value="E3 ubiquitin-protein ligase HUWE1, variant"/>
    <property type="match status" value="1"/>
</dbReference>
<dbReference type="Pfam" id="PF14377">
    <property type="entry name" value="UBM"/>
    <property type="match status" value="2"/>
</dbReference>
<feature type="region of interest" description="Disordered" evidence="12">
    <location>
        <begin position="3305"/>
        <end position="3333"/>
    </location>
</feature>
<feature type="region of interest" description="Disordered" evidence="12">
    <location>
        <begin position="3671"/>
        <end position="3706"/>
    </location>
</feature>
<feature type="region of interest" description="Disordered" evidence="12">
    <location>
        <begin position="2808"/>
        <end position="3205"/>
    </location>
</feature>
<feature type="region of interest" description="Disordered" evidence="12">
    <location>
        <begin position="3373"/>
        <end position="3421"/>
    </location>
</feature>
<feature type="compositionally biased region" description="Low complexity" evidence="12">
    <location>
        <begin position="3016"/>
        <end position="3054"/>
    </location>
</feature>
<evidence type="ECO:0000313" key="16">
    <source>
        <dbReference type="Proteomes" id="UP000008743"/>
    </source>
</evidence>
<dbReference type="OrthoDB" id="8068875at2759"/>
<dbReference type="Pfam" id="PF06012">
    <property type="entry name" value="DUF908"/>
    <property type="match status" value="1"/>
</dbReference>
<feature type="compositionally biased region" description="Low complexity" evidence="12">
    <location>
        <begin position="3071"/>
        <end position="3083"/>
    </location>
</feature>
<protein>
    <recommendedName>
        <fullName evidence="4">HECT-type E3 ubiquitin transferase</fullName>
        <ecNumber evidence="4">2.3.2.26</ecNumber>
    </recommendedName>
</protein>
<gene>
    <name evidence="15" type="ORF">CAOG_003498</name>
</gene>
<dbReference type="STRING" id="595528.A0A0D2VPV4"/>
<feature type="compositionally biased region" description="Low complexity" evidence="12">
    <location>
        <begin position="2109"/>
        <end position="2124"/>
    </location>
</feature>
<dbReference type="InterPro" id="IPR016024">
    <property type="entry name" value="ARM-type_fold"/>
</dbReference>